<evidence type="ECO:0000256" key="1">
    <source>
        <dbReference type="SAM" id="MobiDB-lite"/>
    </source>
</evidence>
<keyword evidence="3" id="KW-1185">Reference proteome</keyword>
<proteinExistence type="predicted"/>
<name>A0ABV1E2A9_9FIRM</name>
<gene>
    <name evidence="2" type="ORF">WMO26_04965</name>
</gene>
<protein>
    <submittedName>
        <fullName evidence="2">Cas9 inhibitor AcrIIA9 family protein</fullName>
    </submittedName>
</protein>
<dbReference type="EMBL" id="JBBMFD010000005">
    <property type="protein sequence ID" value="MEQ2440173.1"/>
    <property type="molecule type" value="Genomic_DNA"/>
</dbReference>
<feature type="compositionally biased region" description="Polar residues" evidence="1">
    <location>
        <begin position="308"/>
        <end position="318"/>
    </location>
</feature>
<feature type="compositionally biased region" description="Basic and acidic residues" evidence="1">
    <location>
        <begin position="116"/>
        <end position="135"/>
    </location>
</feature>
<dbReference type="RefSeq" id="WP_349218576.1">
    <property type="nucleotide sequence ID" value="NZ_JBBMFD010000005.1"/>
</dbReference>
<organism evidence="2 3">
    <name type="scientific">Solibaculum intestinale</name>
    <dbReference type="NCBI Taxonomy" id="3133165"/>
    <lineage>
        <taxon>Bacteria</taxon>
        <taxon>Bacillati</taxon>
        <taxon>Bacillota</taxon>
        <taxon>Clostridia</taxon>
        <taxon>Eubacteriales</taxon>
        <taxon>Oscillospiraceae</taxon>
        <taxon>Solibaculum</taxon>
    </lineage>
</organism>
<dbReference type="Proteomes" id="UP001489509">
    <property type="component" value="Unassembled WGS sequence"/>
</dbReference>
<comment type="caution">
    <text evidence="2">The sequence shown here is derived from an EMBL/GenBank/DDBJ whole genome shotgun (WGS) entry which is preliminary data.</text>
</comment>
<accession>A0ABV1E2A9</accession>
<evidence type="ECO:0000313" key="3">
    <source>
        <dbReference type="Proteomes" id="UP001489509"/>
    </source>
</evidence>
<reference evidence="2 3" key="1">
    <citation type="submission" date="2024-03" db="EMBL/GenBank/DDBJ databases">
        <title>Human intestinal bacterial collection.</title>
        <authorList>
            <person name="Pauvert C."/>
            <person name="Hitch T.C.A."/>
            <person name="Clavel T."/>
        </authorList>
    </citation>
    <scope>NUCLEOTIDE SEQUENCE [LARGE SCALE GENOMIC DNA]</scope>
    <source>
        <strain evidence="2 3">CLA-JM-H44</strain>
    </source>
</reference>
<sequence>MSGEIFADAGKAAQTRERMRLYSQTESKALYGIPHAAPSFFERSIYMGFFSNLNIEQETDLEYPAVHQAEEAALKAEPAYTSPSVEPADGVKAVSVAAGAPKADETGNTQPAQQTEEEKRKAHEAAEEKRKAEWEERQRLRREKEQIEWEKAVALDNNALIAASVKRLGDATERLTRRNMKLCVTEYVQTLCYEDMEFARLAMHPRKSMVNCFHRINRKAREYLEKEMKDNDEQPENGAFGGDVPDGICYQWAEEYFRDLDAEEDKTDADKEFTPRPYHGVSSVPKKKAEKKKPQPAKKEPPKGPEQLSMTNQITLDSFLQPEKKAG</sequence>
<evidence type="ECO:0000313" key="2">
    <source>
        <dbReference type="EMBL" id="MEQ2440173.1"/>
    </source>
</evidence>
<feature type="region of interest" description="Disordered" evidence="1">
    <location>
        <begin position="264"/>
        <end position="327"/>
    </location>
</feature>
<feature type="compositionally biased region" description="Basic residues" evidence="1">
    <location>
        <begin position="285"/>
        <end position="296"/>
    </location>
</feature>
<feature type="region of interest" description="Disordered" evidence="1">
    <location>
        <begin position="98"/>
        <end position="135"/>
    </location>
</feature>